<dbReference type="GO" id="GO:0015074">
    <property type="term" value="P:DNA integration"/>
    <property type="evidence" value="ECO:0007669"/>
    <property type="project" value="InterPro"/>
</dbReference>
<dbReference type="InterPro" id="IPR050951">
    <property type="entry name" value="Retrovirus_Pol_polyprotein"/>
</dbReference>
<dbReference type="Pfam" id="PF00665">
    <property type="entry name" value="rve"/>
    <property type="match status" value="1"/>
</dbReference>
<feature type="region of interest" description="Disordered" evidence="2">
    <location>
        <begin position="356"/>
        <end position="376"/>
    </location>
</feature>
<keyword evidence="5" id="KW-1185">Reference proteome</keyword>
<dbReference type="PANTHER" id="PTHR37984">
    <property type="entry name" value="PROTEIN CBG26694"/>
    <property type="match status" value="1"/>
</dbReference>
<dbReference type="Pfam" id="PF17921">
    <property type="entry name" value="Integrase_H2C2"/>
    <property type="match status" value="1"/>
</dbReference>
<dbReference type="GO" id="GO:0003964">
    <property type="term" value="F:RNA-directed DNA polymerase activity"/>
    <property type="evidence" value="ECO:0007669"/>
    <property type="project" value="UniProtKB-EC"/>
</dbReference>
<evidence type="ECO:0000256" key="1">
    <source>
        <dbReference type="ARBA" id="ARBA00012493"/>
    </source>
</evidence>
<dbReference type="AlphaFoldDB" id="A0AAV8V950"/>
<dbReference type="InterPro" id="IPR012337">
    <property type="entry name" value="RNaseH-like_sf"/>
</dbReference>
<dbReference type="EC" id="2.7.7.49" evidence="1"/>
<dbReference type="InterPro" id="IPR041588">
    <property type="entry name" value="Integrase_H2C2"/>
</dbReference>
<name>A0AAV8V950_9CUCU</name>
<dbReference type="InterPro" id="IPR001584">
    <property type="entry name" value="Integrase_cat-core"/>
</dbReference>
<dbReference type="EMBL" id="JANEYG010000270">
    <property type="protein sequence ID" value="KAJ8910623.1"/>
    <property type="molecule type" value="Genomic_DNA"/>
</dbReference>
<evidence type="ECO:0000259" key="3">
    <source>
        <dbReference type="PROSITE" id="PS50994"/>
    </source>
</evidence>
<accession>A0AAV8V950</accession>
<gene>
    <name evidence="4" type="ORF">NQ315_002859</name>
</gene>
<dbReference type="GO" id="GO:0003676">
    <property type="term" value="F:nucleic acid binding"/>
    <property type="evidence" value="ECO:0007669"/>
    <property type="project" value="InterPro"/>
</dbReference>
<organism evidence="4 5">
    <name type="scientific">Exocentrus adspersus</name>
    <dbReference type="NCBI Taxonomy" id="1586481"/>
    <lineage>
        <taxon>Eukaryota</taxon>
        <taxon>Metazoa</taxon>
        <taxon>Ecdysozoa</taxon>
        <taxon>Arthropoda</taxon>
        <taxon>Hexapoda</taxon>
        <taxon>Insecta</taxon>
        <taxon>Pterygota</taxon>
        <taxon>Neoptera</taxon>
        <taxon>Endopterygota</taxon>
        <taxon>Coleoptera</taxon>
        <taxon>Polyphaga</taxon>
        <taxon>Cucujiformia</taxon>
        <taxon>Chrysomeloidea</taxon>
        <taxon>Cerambycidae</taxon>
        <taxon>Lamiinae</taxon>
        <taxon>Acanthocinini</taxon>
        <taxon>Exocentrus</taxon>
    </lineage>
</organism>
<dbReference type="PROSITE" id="PS50994">
    <property type="entry name" value="INTEGRASE"/>
    <property type="match status" value="1"/>
</dbReference>
<feature type="domain" description="Integrase catalytic" evidence="3">
    <location>
        <begin position="109"/>
        <end position="240"/>
    </location>
</feature>
<reference evidence="4 5" key="1">
    <citation type="journal article" date="2023" name="Insect Mol. Biol.">
        <title>Genome sequencing provides insights into the evolution of gene families encoding plant cell wall-degrading enzymes in longhorned beetles.</title>
        <authorList>
            <person name="Shin N.R."/>
            <person name="Okamura Y."/>
            <person name="Kirsch R."/>
            <person name="Pauchet Y."/>
        </authorList>
    </citation>
    <scope>NUCLEOTIDE SEQUENCE [LARGE SCALE GENOMIC DNA]</scope>
    <source>
        <strain evidence="4">EAD_L_NR</strain>
    </source>
</reference>
<dbReference type="Proteomes" id="UP001159042">
    <property type="component" value="Unassembled WGS sequence"/>
</dbReference>
<dbReference type="InterPro" id="IPR036397">
    <property type="entry name" value="RNaseH_sf"/>
</dbReference>
<dbReference type="PANTHER" id="PTHR37984:SF5">
    <property type="entry name" value="PROTEIN NYNRIN-LIKE"/>
    <property type="match status" value="1"/>
</dbReference>
<proteinExistence type="predicted"/>
<dbReference type="Gene3D" id="1.10.340.70">
    <property type="match status" value="1"/>
</dbReference>
<sequence>MRLGVKRSQILFFPKFCCIAEPNGRIRKDEIHVEDNILLWGHRLIILEILKKSLLKELHTSHFGIVKMKLLARSYLWWPSLNADIEKISKDCDQCQKMQANSPKACLQGWPMPDGIWSRIHIDFFGPINKMYFLIVLDAYSKWLEVFPMTSITSNMTIIKLRELFARYGLVKQIVSDNGPQLTSDEFKHFTQKNGIDHVTIPPYSPHCNGAAENSVKTVKTFLLKELDTKNLHLSLDKFLLIYRNTEHCSLAKDYRGIKSSWCRAEVLKILGKNVYLVAPLDNTLLSWKRHTNQIKKLYNQNFVNPNIDVCKDDLVNNSGGDKVNASEPDQDEIYEISDESDYDEPIDEHIGIYDLPGTSGRPQRHRKAPDRFSMC</sequence>
<evidence type="ECO:0000313" key="4">
    <source>
        <dbReference type="EMBL" id="KAJ8910623.1"/>
    </source>
</evidence>
<comment type="caution">
    <text evidence="4">The sequence shown here is derived from an EMBL/GenBank/DDBJ whole genome shotgun (WGS) entry which is preliminary data.</text>
</comment>
<evidence type="ECO:0000256" key="2">
    <source>
        <dbReference type="SAM" id="MobiDB-lite"/>
    </source>
</evidence>
<evidence type="ECO:0000313" key="5">
    <source>
        <dbReference type="Proteomes" id="UP001159042"/>
    </source>
</evidence>
<dbReference type="Gene3D" id="3.30.420.10">
    <property type="entry name" value="Ribonuclease H-like superfamily/Ribonuclease H"/>
    <property type="match status" value="1"/>
</dbReference>
<dbReference type="SUPFAM" id="SSF53098">
    <property type="entry name" value="Ribonuclease H-like"/>
    <property type="match status" value="1"/>
</dbReference>
<protein>
    <recommendedName>
        <fullName evidence="1">RNA-directed DNA polymerase</fullName>
        <ecNumber evidence="1">2.7.7.49</ecNumber>
    </recommendedName>
</protein>